<reference evidence="3 4" key="1">
    <citation type="submission" date="2020-08" db="EMBL/GenBank/DDBJ databases">
        <title>A Genomic Blueprint of the Chicken Gut Microbiome.</title>
        <authorList>
            <person name="Gilroy R."/>
            <person name="Ravi A."/>
            <person name="Getino M."/>
            <person name="Pursley I."/>
            <person name="Horton D.L."/>
            <person name="Alikhan N.-F."/>
            <person name="Baker D."/>
            <person name="Gharbi K."/>
            <person name="Hall N."/>
            <person name="Watson M."/>
            <person name="Adriaenssens E.M."/>
            <person name="Foster-Nyarko E."/>
            <person name="Jarju S."/>
            <person name="Secka A."/>
            <person name="Antonio M."/>
            <person name="Oren A."/>
            <person name="Chaudhuri R."/>
            <person name="La Ragione R.M."/>
            <person name="Hildebrand F."/>
            <person name="Pallen M.J."/>
        </authorList>
    </citation>
    <scope>NUCLEOTIDE SEQUENCE [LARGE SCALE GENOMIC DNA]</scope>
    <source>
        <strain evidence="3 4">Sa2BUA9</strain>
    </source>
</reference>
<organism evidence="3 4">
    <name type="scientific">Psychrobacillus faecigallinarum</name>
    <dbReference type="NCBI Taxonomy" id="2762235"/>
    <lineage>
        <taxon>Bacteria</taxon>
        <taxon>Bacillati</taxon>
        <taxon>Bacillota</taxon>
        <taxon>Bacilli</taxon>
        <taxon>Bacillales</taxon>
        <taxon>Bacillaceae</taxon>
        <taxon>Psychrobacillus</taxon>
    </lineage>
</organism>
<dbReference type="SUPFAM" id="SSF81271">
    <property type="entry name" value="TGS-like"/>
    <property type="match status" value="1"/>
</dbReference>
<comment type="caution">
    <text evidence="3">The sequence shown here is derived from an EMBL/GenBank/DDBJ whole genome shotgun (WGS) entry which is preliminary data.</text>
</comment>
<dbReference type="InterPro" id="IPR003607">
    <property type="entry name" value="HD/PDEase_dom"/>
</dbReference>
<dbReference type="PANTHER" id="PTHR43061">
    <property type="entry name" value="GTP DIPHOSPHOKINASE RSH1, CHLOROPLASTIC-RELATED"/>
    <property type="match status" value="1"/>
</dbReference>
<dbReference type="PANTHER" id="PTHR43061:SF1">
    <property type="entry name" value="GTP DIPHOSPHOKINASE RSH1, CHLOROPLASTIC-RELATED"/>
    <property type="match status" value="1"/>
</dbReference>
<dbReference type="CDD" id="cd00077">
    <property type="entry name" value="HDc"/>
    <property type="match status" value="1"/>
</dbReference>
<dbReference type="Pfam" id="PF13328">
    <property type="entry name" value="HD_4"/>
    <property type="match status" value="1"/>
</dbReference>
<feature type="domain" description="HD" evidence="2">
    <location>
        <begin position="45"/>
        <end position="143"/>
    </location>
</feature>
<dbReference type="InterPro" id="IPR043519">
    <property type="entry name" value="NT_sf"/>
</dbReference>
<sequence>MKEVKEQLLHSCNYLEELEMEQLKKVMEFAEKAHLGQTRATGEPYIVHPLEVCLILSEYKADLTTLVCSLLHDVVEDTTIDLKEIENLFGDDVSFIVDGLTKFEKGSFEKEEYSAINMEKLLSYAIQDIRIAAIKLADRLHNMRTLAIKRTEKKIPYSNETLLFFSPLAERIGLFTLQRELEELAFSYLHPQRYKQFKEKINNYTKVFEESYKEFITKLKKEDTTNIIIKSRWINIPLFQGYNLLSEGFYLSDIFTVHITINSPFNCYTALGLVHSNFETMPDQFVDQIAIEKHPFIKQLKTKVRVAGVPLTIVLQDQQTQYFYQNGIFAILKSIDSTTLSSSLLGSSIPFAKSIANNSIAFCELVSLELFHKEMEIYTPKMDIIRLPVNSNIIDFAYALNPNMASKMAFAKVNGKVSSLQTILKDKDIVEIHIKNKITANAKWLHFVKTSKAVKEITDIVNDETNHA</sequence>
<dbReference type="InterPro" id="IPR012676">
    <property type="entry name" value="TGS-like"/>
</dbReference>
<dbReference type="Proteomes" id="UP000640786">
    <property type="component" value="Unassembled WGS sequence"/>
</dbReference>
<dbReference type="Pfam" id="PF02824">
    <property type="entry name" value="TGS"/>
    <property type="match status" value="1"/>
</dbReference>
<dbReference type="SUPFAM" id="SSF81301">
    <property type="entry name" value="Nucleotidyltransferase"/>
    <property type="match status" value="1"/>
</dbReference>
<evidence type="ECO:0000259" key="2">
    <source>
        <dbReference type="PROSITE" id="PS51831"/>
    </source>
</evidence>
<evidence type="ECO:0000313" key="4">
    <source>
        <dbReference type="Proteomes" id="UP000640786"/>
    </source>
</evidence>
<dbReference type="Gene3D" id="3.10.20.30">
    <property type="match status" value="1"/>
</dbReference>
<name>A0ABR8R9C7_9BACI</name>
<keyword evidence="1" id="KW-0694">RNA-binding</keyword>
<proteinExistence type="predicted"/>
<dbReference type="EMBL" id="JACSQO010000004">
    <property type="protein sequence ID" value="MBD7944404.1"/>
    <property type="molecule type" value="Genomic_DNA"/>
</dbReference>
<gene>
    <name evidence="3" type="ORF">H9650_09785</name>
</gene>
<dbReference type="SUPFAM" id="SSF109604">
    <property type="entry name" value="HD-domain/PDEase-like"/>
    <property type="match status" value="1"/>
</dbReference>
<dbReference type="InterPro" id="IPR004095">
    <property type="entry name" value="TGS"/>
</dbReference>
<keyword evidence="4" id="KW-1185">Reference proteome</keyword>
<accession>A0ABR8R9C7</accession>
<dbReference type="InterPro" id="IPR006674">
    <property type="entry name" value="HD_domain"/>
</dbReference>
<dbReference type="PROSITE" id="PS50889">
    <property type="entry name" value="S4"/>
    <property type="match status" value="1"/>
</dbReference>
<evidence type="ECO:0000256" key="1">
    <source>
        <dbReference type="PROSITE-ProRule" id="PRU00182"/>
    </source>
</evidence>
<dbReference type="SMART" id="SM00471">
    <property type="entry name" value="HDc"/>
    <property type="match status" value="1"/>
</dbReference>
<dbReference type="InterPro" id="IPR012675">
    <property type="entry name" value="Beta-grasp_dom_sf"/>
</dbReference>
<dbReference type="Gene3D" id="1.10.3210.10">
    <property type="entry name" value="Hypothetical protein af1432"/>
    <property type="match status" value="1"/>
</dbReference>
<dbReference type="RefSeq" id="WP_191697083.1">
    <property type="nucleotide sequence ID" value="NZ_JACSQO010000004.1"/>
</dbReference>
<dbReference type="PROSITE" id="PS51831">
    <property type="entry name" value="HD"/>
    <property type="match status" value="1"/>
</dbReference>
<protein>
    <submittedName>
        <fullName evidence="3">Bifunctional (P)ppGpp synthetase/guanosine-3',5'-bis(Diphosphate) 3'-pyrophosphohydrolase</fullName>
    </submittedName>
</protein>
<evidence type="ECO:0000313" key="3">
    <source>
        <dbReference type="EMBL" id="MBD7944404.1"/>
    </source>
</evidence>